<dbReference type="Pfam" id="PF20803">
    <property type="entry name" value="PaaX_M"/>
    <property type="match status" value="1"/>
</dbReference>
<protein>
    <recommendedName>
        <fullName evidence="1">Transcriptional repressor PaaX-like central Cas2-like domain-containing protein</fullName>
    </recommendedName>
</protein>
<proteinExistence type="predicted"/>
<dbReference type="Gene3D" id="3.30.70.2650">
    <property type="match status" value="1"/>
</dbReference>
<evidence type="ECO:0000313" key="2">
    <source>
        <dbReference type="EMBL" id="PIR07178.1"/>
    </source>
</evidence>
<gene>
    <name evidence="2" type="ORF">COV54_01800</name>
</gene>
<dbReference type="Proteomes" id="UP000228867">
    <property type="component" value="Unassembled WGS sequence"/>
</dbReference>
<reference evidence="2 3" key="1">
    <citation type="submission" date="2017-09" db="EMBL/GenBank/DDBJ databases">
        <title>Depth-based differentiation of microbial function through sediment-hosted aquifers and enrichment of novel symbionts in the deep terrestrial subsurface.</title>
        <authorList>
            <person name="Probst A.J."/>
            <person name="Ladd B."/>
            <person name="Jarett J.K."/>
            <person name="Geller-Mcgrath D.E."/>
            <person name="Sieber C.M."/>
            <person name="Emerson J.B."/>
            <person name="Anantharaman K."/>
            <person name="Thomas B.C."/>
            <person name="Malmstrom R."/>
            <person name="Stieglmeier M."/>
            <person name="Klingl A."/>
            <person name="Woyke T."/>
            <person name="Ryan C.M."/>
            <person name="Banfield J.F."/>
        </authorList>
    </citation>
    <scope>NUCLEOTIDE SEQUENCE [LARGE SCALE GENOMIC DNA]</scope>
    <source>
        <strain evidence="2">CG11_big_fil_rev_8_21_14_0_20_38_23</strain>
    </source>
</reference>
<dbReference type="EMBL" id="PCWR01000040">
    <property type="protein sequence ID" value="PIR07178.1"/>
    <property type="molecule type" value="Genomic_DNA"/>
</dbReference>
<feature type="domain" description="Transcriptional repressor PaaX-like central Cas2-like" evidence="1">
    <location>
        <begin position="100"/>
        <end position="164"/>
    </location>
</feature>
<dbReference type="AlphaFoldDB" id="A0A2H0NE63"/>
<sequence>MSTADDIFTILLGDYSASYKKLRQVLYASTPPREQRSYASPKTLYTTLSRLKKNGLVAREGGFWKITKKGGKYFEKKKETSFPRHTFYKEIKRYAPKSMIVAFDVPERYRRKRDWLRVELTMLGFKPIQKSVWLGPAPLPKKFIESLDELNILQFIKFFKAEEKEIV</sequence>
<name>A0A2H0NE63_9BACT</name>
<comment type="caution">
    <text evidence="2">The sequence shown here is derived from an EMBL/GenBank/DDBJ whole genome shotgun (WGS) entry which is preliminary data.</text>
</comment>
<accession>A0A2H0NE63</accession>
<dbReference type="InterPro" id="IPR048846">
    <property type="entry name" value="PaaX-like_central"/>
</dbReference>
<evidence type="ECO:0000313" key="3">
    <source>
        <dbReference type="Proteomes" id="UP000228867"/>
    </source>
</evidence>
<evidence type="ECO:0000259" key="1">
    <source>
        <dbReference type="Pfam" id="PF20803"/>
    </source>
</evidence>
<organism evidence="2 3">
    <name type="scientific">Candidatus Jorgensenbacteria bacterium CG11_big_fil_rev_8_21_14_0_20_38_23</name>
    <dbReference type="NCBI Taxonomy" id="1974594"/>
    <lineage>
        <taxon>Bacteria</taxon>
        <taxon>Candidatus Joergenseniibacteriota</taxon>
    </lineage>
</organism>
<dbReference type="SUPFAM" id="SSF46785">
    <property type="entry name" value="Winged helix' DNA-binding domain"/>
    <property type="match status" value="1"/>
</dbReference>
<dbReference type="InterPro" id="IPR036390">
    <property type="entry name" value="WH_DNA-bd_sf"/>
</dbReference>